<reference evidence="3 4" key="1">
    <citation type="submission" date="2018-06" db="EMBL/GenBank/DDBJ databases">
        <authorList>
            <person name="Strepis N."/>
        </authorList>
    </citation>
    <scope>NUCLEOTIDE SEQUENCE [LARGE SCALE GENOMIC DNA]</scope>
    <source>
        <strain evidence="3">LUCI</strain>
    </source>
</reference>
<evidence type="ECO:0000313" key="4">
    <source>
        <dbReference type="Proteomes" id="UP000277811"/>
    </source>
</evidence>
<dbReference type="RefSeq" id="WP_165866101.1">
    <property type="nucleotide sequence ID" value="NZ_UPPP01000105.1"/>
</dbReference>
<evidence type="ECO:0000313" key="3">
    <source>
        <dbReference type="EMBL" id="VBB09061.1"/>
    </source>
</evidence>
<feature type="transmembrane region" description="Helical" evidence="1">
    <location>
        <begin position="298"/>
        <end position="319"/>
    </location>
</feature>
<evidence type="ECO:0000256" key="1">
    <source>
        <dbReference type="SAM" id="Phobius"/>
    </source>
</evidence>
<dbReference type="Proteomes" id="UP000277811">
    <property type="component" value="Unassembled WGS sequence"/>
</dbReference>
<feature type="transmembrane region" description="Helical" evidence="1">
    <location>
        <begin position="49"/>
        <end position="67"/>
    </location>
</feature>
<feature type="transmembrane region" description="Helical" evidence="1">
    <location>
        <begin position="142"/>
        <end position="163"/>
    </location>
</feature>
<keyword evidence="1" id="KW-0472">Membrane</keyword>
<sequence>MKVEIDRDGIAEAVRQGIITQEQAEQLWQFWGKGQDIQLDGNGLRISKFLYYLGALIVITAMGWYVNASWDSLGGLGLFVIAAVYAVCFILAAHFMRAKSPVLSGLLIVMAVGTTPLGVYGIQKALGIWPSGYPGYYHDFYIWVKSGWFVIEFATVAAGVLSLPFARIPFAMAPVAFTLWYLSMDIVPLFFPANGHFIYHMYVSVIFGLVMMAAAFVMDSRQRVDYSKWLYIFGVLAFWGGISLLKSTSEFSRAAYCAVNVLMMFCGVLLERRVFIVFGGIGTFGYIGYLAWSVFANSFFFPFALTLVGLGIAYAGWLYHRKQAALARFLYSLLPEWVIRNLPQNRSLK</sequence>
<proteinExistence type="predicted"/>
<feature type="transmembrane region" description="Helical" evidence="1">
    <location>
        <begin position="197"/>
        <end position="217"/>
    </location>
</feature>
<organism evidence="3 4">
    <name type="scientific">Lucifera butyrica</name>
    <dbReference type="NCBI Taxonomy" id="1351585"/>
    <lineage>
        <taxon>Bacteria</taxon>
        <taxon>Bacillati</taxon>
        <taxon>Bacillota</taxon>
        <taxon>Negativicutes</taxon>
        <taxon>Veillonellales</taxon>
        <taxon>Veillonellaceae</taxon>
        <taxon>Lucifera</taxon>
    </lineage>
</organism>
<keyword evidence="1" id="KW-0812">Transmembrane</keyword>
<feature type="transmembrane region" description="Helical" evidence="1">
    <location>
        <begin position="170"/>
        <end position="191"/>
    </location>
</feature>
<feature type="transmembrane region" description="Helical" evidence="1">
    <location>
        <begin position="229"/>
        <end position="245"/>
    </location>
</feature>
<dbReference type="AlphaFoldDB" id="A0A498RCE0"/>
<dbReference type="EMBL" id="UPPP01000105">
    <property type="protein sequence ID" value="VBB09061.1"/>
    <property type="molecule type" value="Genomic_DNA"/>
</dbReference>
<feature type="transmembrane region" description="Helical" evidence="1">
    <location>
        <begin position="102"/>
        <end position="122"/>
    </location>
</feature>
<feature type="transmembrane region" description="Helical" evidence="1">
    <location>
        <begin position="73"/>
        <end position="95"/>
    </location>
</feature>
<keyword evidence="4" id="KW-1185">Reference proteome</keyword>
<gene>
    <name evidence="3" type="ORF">LUCI_4347</name>
</gene>
<dbReference type="Pfam" id="PF09925">
    <property type="entry name" value="DUF2157"/>
    <property type="match status" value="1"/>
</dbReference>
<evidence type="ECO:0000259" key="2">
    <source>
        <dbReference type="Pfam" id="PF09925"/>
    </source>
</evidence>
<feature type="domain" description="DUF2157" evidence="2">
    <location>
        <begin position="14"/>
        <end position="112"/>
    </location>
</feature>
<feature type="transmembrane region" description="Helical" evidence="1">
    <location>
        <begin position="275"/>
        <end position="292"/>
    </location>
</feature>
<name>A0A498RCE0_9FIRM</name>
<accession>A0A498RCE0</accession>
<feature type="transmembrane region" description="Helical" evidence="1">
    <location>
        <begin position="251"/>
        <end position="270"/>
    </location>
</feature>
<keyword evidence="1" id="KW-1133">Transmembrane helix</keyword>
<protein>
    <recommendedName>
        <fullName evidence="2">DUF2157 domain-containing protein</fullName>
    </recommendedName>
</protein>
<dbReference type="InterPro" id="IPR018677">
    <property type="entry name" value="DUF2157"/>
</dbReference>